<evidence type="ECO:0000256" key="2">
    <source>
        <dbReference type="ARBA" id="ARBA00022900"/>
    </source>
</evidence>
<dbReference type="InterPro" id="IPR036186">
    <property type="entry name" value="Serpin_sf"/>
</dbReference>
<dbReference type="InterPro" id="IPR042178">
    <property type="entry name" value="Serpin_sf_1"/>
</dbReference>
<protein>
    <recommendedName>
        <fullName evidence="5">Serpin domain-containing protein</fullName>
    </recommendedName>
</protein>
<evidence type="ECO:0000256" key="4">
    <source>
        <dbReference type="SAM" id="SignalP"/>
    </source>
</evidence>
<feature type="signal peptide" evidence="4">
    <location>
        <begin position="1"/>
        <end position="17"/>
    </location>
</feature>
<dbReference type="InterPro" id="IPR000215">
    <property type="entry name" value="Serpin_fam"/>
</dbReference>
<accession>A0A821MJ66</accession>
<reference evidence="6" key="1">
    <citation type="submission" date="2021-02" db="EMBL/GenBank/DDBJ databases">
        <authorList>
            <person name="Steward A R."/>
        </authorList>
    </citation>
    <scope>NUCLEOTIDE SEQUENCE</scope>
</reference>
<evidence type="ECO:0000259" key="5">
    <source>
        <dbReference type="SMART" id="SM00093"/>
    </source>
</evidence>
<evidence type="ECO:0000313" key="7">
    <source>
        <dbReference type="Proteomes" id="UP000663880"/>
    </source>
</evidence>
<dbReference type="GO" id="GO:0004867">
    <property type="term" value="F:serine-type endopeptidase inhibitor activity"/>
    <property type="evidence" value="ECO:0007669"/>
    <property type="project" value="UniProtKB-KW"/>
</dbReference>
<comment type="caution">
    <text evidence="6">The sequence shown here is derived from an EMBL/GenBank/DDBJ whole genome shotgun (WGS) entry which is preliminary data.</text>
</comment>
<evidence type="ECO:0000256" key="3">
    <source>
        <dbReference type="RuleBase" id="RU000411"/>
    </source>
</evidence>
<evidence type="ECO:0000256" key="1">
    <source>
        <dbReference type="ARBA" id="ARBA00022690"/>
    </source>
</evidence>
<dbReference type="PANTHER" id="PTHR11461:SF367">
    <property type="entry name" value="GH21475P-RELATED"/>
    <property type="match status" value="1"/>
</dbReference>
<dbReference type="Gene3D" id="3.30.497.10">
    <property type="entry name" value="Antithrombin, subunit I, domain 2"/>
    <property type="match status" value="1"/>
</dbReference>
<dbReference type="OrthoDB" id="671595at2759"/>
<name>A0A821MJ66_9NEOP</name>
<dbReference type="Pfam" id="PF00079">
    <property type="entry name" value="Serpin"/>
    <property type="match status" value="1"/>
</dbReference>
<dbReference type="SUPFAM" id="SSF56574">
    <property type="entry name" value="Serpins"/>
    <property type="match status" value="1"/>
</dbReference>
<keyword evidence="1" id="KW-0646">Protease inhibitor</keyword>
<gene>
    <name evidence="6" type="ORF">PMACD_LOCUS1805</name>
</gene>
<dbReference type="GO" id="GO:0005615">
    <property type="term" value="C:extracellular space"/>
    <property type="evidence" value="ECO:0007669"/>
    <property type="project" value="InterPro"/>
</dbReference>
<dbReference type="SMART" id="SM00093">
    <property type="entry name" value="SERPIN"/>
    <property type="match status" value="1"/>
</dbReference>
<feature type="domain" description="Serpin" evidence="5">
    <location>
        <begin position="40"/>
        <end position="400"/>
    </location>
</feature>
<feature type="chain" id="PRO_5032740040" description="Serpin domain-containing protein" evidence="4">
    <location>
        <begin position="18"/>
        <end position="403"/>
    </location>
</feature>
<keyword evidence="4" id="KW-0732">Signal</keyword>
<keyword evidence="7" id="KW-1185">Reference proteome</keyword>
<evidence type="ECO:0000313" key="6">
    <source>
        <dbReference type="EMBL" id="CAF4770680.1"/>
    </source>
</evidence>
<organism evidence="6 7">
    <name type="scientific">Pieris macdunnoughi</name>
    <dbReference type="NCBI Taxonomy" id="345717"/>
    <lineage>
        <taxon>Eukaryota</taxon>
        <taxon>Metazoa</taxon>
        <taxon>Ecdysozoa</taxon>
        <taxon>Arthropoda</taxon>
        <taxon>Hexapoda</taxon>
        <taxon>Insecta</taxon>
        <taxon>Pterygota</taxon>
        <taxon>Neoptera</taxon>
        <taxon>Endopterygota</taxon>
        <taxon>Lepidoptera</taxon>
        <taxon>Glossata</taxon>
        <taxon>Ditrysia</taxon>
        <taxon>Papilionoidea</taxon>
        <taxon>Pieridae</taxon>
        <taxon>Pierinae</taxon>
        <taxon>Pieris</taxon>
    </lineage>
</organism>
<dbReference type="PANTHER" id="PTHR11461">
    <property type="entry name" value="SERINE PROTEASE INHIBITOR, SERPIN"/>
    <property type="match status" value="1"/>
</dbReference>
<keyword evidence="2" id="KW-0722">Serine protease inhibitor</keyword>
<proteinExistence type="inferred from homology"/>
<dbReference type="EMBL" id="CAJOBZ010000003">
    <property type="protein sequence ID" value="CAF4770680.1"/>
    <property type="molecule type" value="Genomic_DNA"/>
</dbReference>
<dbReference type="InterPro" id="IPR023796">
    <property type="entry name" value="Serpin_dom"/>
</dbReference>
<dbReference type="InterPro" id="IPR042185">
    <property type="entry name" value="Serpin_sf_2"/>
</dbReference>
<dbReference type="Proteomes" id="UP000663880">
    <property type="component" value="Unassembled WGS sequence"/>
</dbReference>
<sequence>MMYILFLFILCPLVSHGGQFHCSQDSAMVSFKRPTYDFSVRILDRVSQESGSHFVFSPISTWLQLMTLAEGAKGPTADELWKVTRYHRMKCFRRKYREILNLMNDELLPMTKRSSTIVVNKLLDVKTSFTNEVIKSKETKVLLLDFDDPAGSAGKVNNIIKTNMNGVIEDGLYQDAYDFNLTVLLLADTAYFRSDWQVPFNPVYTSKETFYSEENEPIGDVKLMTQIGYFNVTDVSYVNARILELPFSPEGRVSMLILLPKVGSVKDMYYKLKDIRLMTIYSLLKLTGPTLVSVKLPRFKITTNLVNIPELLYDMGVKRVFYPNLADLSGISDHATHASIMTQIADIEITEKGANASSMAEFLISNPYTKEEFVANRPFAYLIVDKKTDIILFAGMYSNPSIY</sequence>
<dbReference type="AlphaFoldDB" id="A0A821MJ66"/>
<dbReference type="Gene3D" id="2.30.39.10">
    <property type="entry name" value="Alpha-1-antitrypsin, domain 1"/>
    <property type="match status" value="1"/>
</dbReference>
<comment type="similarity">
    <text evidence="3">Belongs to the serpin family.</text>
</comment>